<sequence>MAQKKLSIRQSGFSLAINKTEASYVLGVDDPFNADRTVQVRCEIVNGKKAIVITKD</sequence>
<name>A0A7J9PMI6_METMI</name>
<protein>
    <submittedName>
        <fullName evidence="1">Uncharacterized protein</fullName>
    </submittedName>
</protein>
<dbReference type="AlphaFoldDB" id="A0A7J9PMI6"/>
<evidence type="ECO:0000313" key="2">
    <source>
        <dbReference type="Proteomes" id="UP000567099"/>
    </source>
</evidence>
<dbReference type="EMBL" id="JACDUO010000002">
    <property type="protein sequence ID" value="MBA2864425.1"/>
    <property type="molecule type" value="Genomic_DNA"/>
</dbReference>
<proteinExistence type="predicted"/>
<comment type="caution">
    <text evidence="1">The sequence shown here is derived from an EMBL/GenBank/DDBJ whole genome shotgun (WGS) entry which is preliminary data.</text>
</comment>
<dbReference type="RefSeq" id="WP_181505184.1">
    <property type="nucleotide sequence ID" value="NZ_JACDUO010000002.1"/>
</dbReference>
<dbReference type="Proteomes" id="UP000567099">
    <property type="component" value="Unassembled WGS sequence"/>
</dbReference>
<organism evidence="1 2">
    <name type="scientific">Methanococcus maripaludis</name>
    <name type="common">Methanococcus deltae</name>
    <dbReference type="NCBI Taxonomy" id="39152"/>
    <lineage>
        <taxon>Archaea</taxon>
        <taxon>Methanobacteriati</taxon>
        <taxon>Methanobacteriota</taxon>
        <taxon>Methanomada group</taxon>
        <taxon>Methanococci</taxon>
        <taxon>Methanococcales</taxon>
        <taxon>Methanococcaceae</taxon>
        <taxon>Methanococcus</taxon>
    </lineage>
</organism>
<accession>A0A7J9PMI6</accession>
<reference evidence="1 2" key="1">
    <citation type="submission" date="2020-07" db="EMBL/GenBank/DDBJ databases">
        <title>Genomic Encyclopedia of Type Strains, Phase IV (KMG-V): Genome sequencing to study the core and pangenomes of soil and plant-associated prokaryotes.</title>
        <authorList>
            <person name="Whitman W."/>
        </authorList>
    </citation>
    <scope>NUCLEOTIDE SEQUENCE [LARGE SCALE GENOMIC DNA]</scope>
    <source>
        <strain evidence="1 2">C13</strain>
    </source>
</reference>
<gene>
    <name evidence="1" type="ORF">HNP94_001447</name>
</gene>
<evidence type="ECO:0000313" key="1">
    <source>
        <dbReference type="EMBL" id="MBA2864425.1"/>
    </source>
</evidence>